<dbReference type="AlphaFoldDB" id="A0A927BRP3"/>
<sequence>MRLIKQSTLLDQGDRFIVARDQVFKDPVFRTDSIDYVGRIESLSKAIGDGSEKVFSIMQPPAGPGGESLIIDGGYMLGGFAVSANAENLDAALHLIDYLYSDEGMEVTSWGREGVSYTTENGKRKLIGKDHMSIRGTHGILSFGSYGRFDTSAALTLVEDQYFEDYELSTQHLYPAIFNPSFNSEEQNILSVTLNEINTIVDSNLARFILGDRPLSEWDTYVKEIQNTGLQQVLDIYETAWDRQ</sequence>
<dbReference type="Proteomes" id="UP000621560">
    <property type="component" value="Unassembled WGS sequence"/>
</dbReference>
<evidence type="ECO:0000313" key="2">
    <source>
        <dbReference type="Proteomes" id="UP000621560"/>
    </source>
</evidence>
<proteinExistence type="predicted"/>
<accession>A0A927BRP3</accession>
<dbReference type="Gene3D" id="3.40.190.10">
    <property type="entry name" value="Periplasmic binding protein-like II"/>
    <property type="match status" value="2"/>
</dbReference>
<comment type="caution">
    <text evidence="1">The sequence shown here is derived from an EMBL/GenBank/DDBJ whole genome shotgun (WGS) entry which is preliminary data.</text>
</comment>
<dbReference type="SUPFAM" id="SSF53850">
    <property type="entry name" value="Periplasmic binding protein-like II"/>
    <property type="match status" value="1"/>
</dbReference>
<evidence type="ECO:0008006" key="3">
    <source>
        <dbReference type="Google" id="ProtNLM"/>
    </source>
</evidence>
<dbReference type="EMBL" id="JACXIZ010000010">
    <property type="protein sequence ID" value="MBD2844309.1"/>
    <property type="molecule type" value="Genomic_DNA"/>
</dbReference>
<dbReference type="RefSeq" id="WP_190914871.1">
    <property type="nucleotide sequence ID" value="NZ_JACXIZ010000010.1"/>
</dbReference>
<evidence type="ECO:0000313" key="1">
    <source>
        <dbReference type="EMBL" id="MBD2844309.1"/>
    </source>
</evidence>
<reference evidence="1" key="1">
    <citation type="submission" date="2020-09" db="EMBL/GenBank/DDBJ databases">
        <title>A novel bacterium of genus Paenibacillus, isolated from South China Sea.</title>
        <authorList>
            <person name="Huang H."/>
            <person name="Mo K."/>
            <person name="Hu Y."/>
        </authorList>
    </citation>
    <scope>NUCLEOTIDE SEQUENCE</scope>
    <source>
        <strain evidence="1">IB182496</strain>
    </source>
</reference>
<gene>
    <name evidence="1" type="ORF">IDH44_03835</name>
</gene>
<protein>
    <recommendedName>
        <fullName evidence="3">Extracellular solute-binding protein</fullName>
    </recommendedName>
</protein>
<organism evidence="1 2">
    <name type="scientific">Paenibacillus sabuli</name>
    <dbReference type="NCBI Taxonomy" id="2772509"/>
    <lineage>
        <taxon>Bacteria</taxon>
        <taxon>Bacillati</taxon>
        <taxon>Bacillota</taxon>
        <taxon>Bacilli</taxon>
        <taxon>Bacillales</taxon>
        <taxon>Paenibacillaceae</taxon>
        <taxon>Paenibacillus</taxon>
    </lineage>
</organism>
<name>A0A927BRP3_9BACL</name>
<keyword evidence="2" id="KW-1185">Reference proteome</keyword>